<keyword evidence="5" id="KW-0175">Coiled coil</keyword>
<dbReference type="SUPFAM" id="SSF47459">
    <property type="entry name" value="HLH, helix-loop-helix DNA-binding domain"/>
    <property type="match status" value="1"/>
</dbReference>
<evidence type="ECO:0000256" key="1">
    <source>
        <dbReference type="ARBA" id="ARBA00004123"/>
    </source>
</evidence>
<dbReference type="GO" id="GO:0046983">
    <property type="term" value="F:protein dimerization activity"/>
    <property type="evidence" value="ECO:0007669"/>
    <property type="project" value="InterPro"/>
</dbReference>
<keyword evidence="3" id="KW-0804">Transcription</keyword>
<keyword evidence="8" id="KW-1185">Reference proteome</keyword>
<dbReference type="Proteomes" id="UP000827889">
    <property type="component" value="Chromosome 3"/>
</dbReference>
<keyword evidence="2" id="KW-0805">Transcription regulation</keyword>
<evidence type="ECO:0000313" key="9">
    <source>
        <dbReference type="RefSeq" id="XP_030543583.1"/>
    </source>
</evidence>
<evidence type="ECO:0000256" key="4">
    <source>
        <dbReference type="ARBA" id="ARBA00023242"/>
    </source>
</evidence>
<gene>
    <name evidence="9" type="primary">LOC115750403</name>
</gene>
<comment type="subcellular location">
    <subcellularLocation>
        <location evidence="1">Nucleus</location>
    </subcellularLocation>
</comment>
<dbReference type="InterPro" id="IPR011598">
    <property type="entry name" value="bHLH_dom"/>
</dbReference>
<dbReference type="Pfam" id="PF00010">
    <property type="entry name" value="HLH"/>
    <property type="match status" value="1"/>
</dbReference>
<evidence type="ECO:0000256" key="6">
    <source>
        <dbReference type="SAM" id="MobiDB-lite"/>
    </source>
</evidence>
<dbReference type="PANTHER" id="PTHR13935">
    <property type="entry name" value="ACHAETE-SCUTE TRANSCRIPTION FACTOR-RELATED"/>
    <property type="match status" value="1"/>
</dbReference>
<sequence length="219" mass="24730">MESNTLSALRFLSDIGCSGLGIQEFQVGGLMEREPGSSRPDRKTTERNRRNQMKALFSKLHSLVPPQSPPRETTLSLPDQLGQAANYIKKLQMKVEKLREQKQRLLEIEKINMSMKNGQMLGFKSPEIGIRKTGSILEVVLITGLDGQFMFNEAVRVIHEEGADIVNASFSDVGDAIFHTVHAKANICRKYLHFLPYERVHCRLAGFSQYSFQVEYTVG</sequence>
<keyword evidence="4" id="KW-0539">Nucleus</keyword>
<feature type="region of interest" description="Disordered" evidence="6">
    <location>
        <begin position="28"/>
        <end position="47"/>
    </location>
</feature>
<dbReference type="GO" id="GO:0000977">
    <property type="term" value="F:RNA polymerase II transcription regulatory region sequence-specific DNA binding"/>
    <property type="evidence" value="ECO:0007669"/>
    <property type="project" value="TreeGrafter"/>
</dbReference>
<dbReference type="OrthoDB" id="752507at2759"/>
<feature type="compositionally biased region" description="Basic and acidic residues" evidence="6">
    <location>
        <begin position="31"/>
        <end position="47"/>
    </location>
</feature>
<feature type="domain" description="BHLH" evidence="7">
    <location>
        <begin position="37"/>
        <end position="91"/>
    </location>
</feature>
<protein>
    <submittedName>
        <fullName evidence="9">Transcription factor bHLH162-like isoform X1</fullName>
    </submittedName>
</protein>
<feature type="coiled-coil region" evidence="5">
    <location>
        <begin position="81"/>
        <end position="108"/>
    </location>
</feature>
<evidence type="ECO:0000256" key="5">
    <source>
        <dbReference type="SAM" id="Coils"/>
    </source>
</evidence>
<dbReference type="PROSITE" id="PS50888">
    <property type="entry name" value="BHLH"/>
    <property type="match status" value="1"/>
</dbReference>
<evidence type="ECO:0000259" key="7">
    <source>
        <dbReference type="PROSITE" id="PS50888"/>
    </source>
</evidence>
<dbReference type="PANTHER" id="PTHR13935:SF90">
    <property type="entry name" value="TRANSCRIPTION FACTOR BHLH162"/>
    <property type="match status" value="1"/>
</dbReference>
<dbReference type="GeneID" id="115750403"/>
<accession>A0A8B8QAN0</accession>
<dbReference type="GO" id="GO:0000981">
    <property type="term" value="F:DNA-binding transcription factor activity, RNA polymerase II-specific"/>
    <property type="evidence" value="ECO:0007669"/>
    <property type="project" value="TreeGrafter"/>
</dbReference>
<dbReference type="KEGG" id="rarg:115750403"/>
<dbReference type="InterPro" id="IPR015660">
    <property type="entry name" value="MASH1/Ascl1a-like"/>
</dbReference>
<organism evidence="8 9">
    <name type="scientific">Rhodamnia argentea</name>
    <dbReference type="NCBI Taxonomy" id="178133"/>
    <lineage>
        <taxon>Eukaryota</taxon>
        <taxon>Viridiplantae</taxon>
        <taxon>Streptophyta</taxon>
        <taxon>Embryophyta</taxon>
        <taxon>Tracheophyta</taxon>
        <taxon>Spermatophyta</taxon>
        <taxon>Magnoliopsida</taxon>
        <taxon>eudicotyledons</taxon>
        <taxon>Gunneridae</taxon>
        <taxon>Pentapetalae</taxon>
        <taxon>rosids</taxon>
        <taxon>malvids</taxon>
        <taxon>Myrtales</taxon>
        <taxon>Myrtaceae</taxon>
        <taxon>Myrtoideae</taxon>
        <taxon>Myrteae</taxon>
        <taxon>Australasian group</taxon>
        <taxon>Rhodamnia</taxon>
    </lineage>
</organism>
<reference evidence="9" key="1">
    <citation type="submission" date="2025-08" db="UniProtKB">
        <authorList>
            <consortium name="RefSeq"/>
        </authorList>
    </citation>
    <scope>IDENTIFICATION</scope>
    <source>
        <tissue evidence="9">Leaf</tissue>
    </source>
</reference>
<proteinExistence type="predicted"/>
<evidence type="ECO:0000256" key="2">
    <source>
        <dbReference type="ARBA" id="ARBA00023015"/>
    </source>
</evidence>
<evidence type="ECO:0000256" key="3">
    <source>
        <dbReference type="ARBA" id="ARBA00023163"/>
    </source>
</evidence>
<dbReference type="InterPro" id="IPR036638">
    <property type="entry name" value="HLH_DNA-bd_sf"/>
</dbReference>
<name>A0A8B8QAN0_9MYRT</name>
<dbReference type="GO" id="GO:0090575">
    <property type="term" value="C:RNA polymerase II transcription regulator complex"/>
    <property type="evidence" value="ECO:0007669"/>
    <property type="project" value="TreeGrafter"/>
</dbReference>
<dbReference type="RefSeq" id="XP_030543583.1">
    <property type="nucleotide sequence ID" value="XM_030687723.2"/>
</dbReference>
<dbReference type="Gene3D" id="4.10.280.10">
    <property type="entry name" value="Helix-loop-helix DNA-binding domain"/>
    <property type="match status" value="1"/>
</dbReference>
<dbReference type="AlphaFoldDB" id="A0A8B8QAN0"/>
<evidence type="ECO:0000313" key="8">
    <source>
        <dbReference type="Proteomes" id="UP000827889"/>
    </source>
</evidence>